<gene>
    <name evidence="1" type="ORF">BDW02DRAFT_566274</name>
</gene>
<reference evidence="1" key="1">
    <citation type="submission" date="2020-01" db="EMBL/GenBank/DDBJ databases">
        <authorList>
            <consortium name="DOE Joint Genome Institute"/>
            <person name="Haridas S."/>
            <person name="Albert R."/>
            <person name="Binder M."/>
            <person name="Bloem J."/>
            <person name="Labutti K."/>
            <person name="Salamov A."/>
            <person name="Andreopoulos B."/>
            <person name="Baker S.E."/>
            <person name="Barry K."/>
            <person name="Bills G."/>
            <person name="Bluhm B.H."/>
            <person name="Cannon C."/>
            <person name="Castanera R."/>
            <person name="Culley D.E."/>
            <person name="Daum C."/>
            <person name="Ezra D."/>
            <person name="Gonzalez J.B."/>
            <person name="Henrissat B."/>
            <person name="Kuo A."/>
            <person name="Liang C."/>
            <person name="Lipzen A."/>
            <person name="Lutzoni F."/>
            <person name="Magnuson J."/>
            <person name="Mondo S."/>
            <person name="Nolan M."/>
            <person name="Ohm R."/>
            <person name="Pangilinan J."/>
            <person name="Park H.-J."/>
            <person name="Ramirez L."/>
            <person name="Alfaro M."/>
            <person name="Sun H."/>
            <person name="Tritt A."/>
            <person name="Yoshinaga Y."/>
            <person name="Zwiers L.-H."/>
            <person name="Turgeon B.G."/>
            <person name="Goodwin S.B."/>
            <person name="Spatafora J.W."/>
            <person name="Crous P.W."/>
            <person name="Grigoriev I.V."/>
        </authorList>
    </citation>
    <scope>NUCLEOTIDE SEQUENCE</scope>
    <source>
        <strain evidence="1">P77</strain>
    </source>
</reference>
<evidence type="ECO:0000313" key="2">
    <source>
        <dbReference type="Proteomes" id="UP000800040"/>
    </source>
</evidence>
<dbReference type="AlphaFoldDB" id="A0A6A5KPI1"/>
<dbReference type="EMBL" id="ML975264">
    <property type="protein sequence ID" value="KAF1837221.1"/>
    <property type="molecule type" value="Genomic_DNA"/>
</dbReference>
<evidence type="ECO:0000313" key="1">
    <source>
        <dbReference type="EMBL" id="KAF1837221.1"/>
    </source>
</evidence>
<keyword evidence="2" id="KW-1185">Reference proteome</keyword>
<protein>
    <submittedName>
        <fullName evidence="1">Uncharacterized protein</fullName>
    </submittedName>
</protein>
<organism evidence="1 2">
    <name type="scientific">Decorospora gaudefroyi</name>
    <dbReference type="NCBI Taxonomy" id="184978"/>
    <lineage>
        <taxon>Eukaryota</taxon>
        <taxon>Fungi</taxon>
        <taxon>Dikarya</taxon>
        <taxon>Ascomycota</taxon>
        <taxon>Pezizomycotina</taxon>
        <taxon>Dothideomycetes</taxon>
        <taxon>Pleosporomycetidae</taxon>
        <taxon>Pleosporales</taxon>
        <taxon>Pleosporineae</taxon>
        <taxon>Pleosporaceae</taxon>
        <taxon>Decorospora</taxon>
    </lineage>
</organism>
<sequence length="206" mass="22768">MCDQATPGLALMQERAAKTAHWLRRSWLPWRSCTFCESQVGPSSGRARFGFRITFNPPLPSLPDFLLSTFTPTYNTTKKHNKTVTKNGCLVASCASAHRRHHGNTHHNHFKSPFRVFLLGTSELKSSLAQLQFAVSHPVRLHVVHHGFPPVTMAFFTSTARLSATLEYESTRIRASSDGLCALRPTSSGLPAASASTERSSAWAYV</sequence>
<proteinExistence type="predicted"/>
<dbReference type="Proteomes" id="UP000800040">
    <property type="component" value="Unassembled WGS sequence"/>
</dbReference>
<name>A0A6A5KPI1_9PLEO</name>
<accession>A0A6A5KPI1</accession>